<keyword evidence="1" id="KW-0472">Membrane</keyword>
<dbReference type="AlphaFoldDB" id="A0A098AWL4"/>
<feature type="transmembrane region" description="Helical" evidence="1">
    <location>
        <begin position="154"/>
        <end position="172"/>
    </location>
</feature>
<proteinExistence type="predicted"/>
<evidence type="ECO:0000256" key="1">
    <source>
        <dbReference type="SAM" id="Phobius"/>
    </source>
</evidence>
<sequence length="182" mass="20180">MLLESIILAILIGFLVGGKLNSLFEINLKGLELLFLGALLQLFAFWSVKIHLEWANYWVIPFSHSLSYLLLMGFTLKNRAYRSFSLVSLGIALNGVVIVLNGGLMPVDPAYLPEASRQLLQAGTGTHSILTDSTRLKILADILFINIPVLGKQLFSLGDILIDLGMGTFIVMQMRRSYDIPQ</sequence>
<accession>A0A098AWL4</accession>
<dbReference type="Pfam" id="PF17248">
    <property type="entry name" value="DUF5317"/>
    <property type="match status" value="1"/>
</dbReference>
<feature type="transmembrane region" description="Helical" evidence="1">
    <location>
        <begin position="54"/>
        <end position="74"/>
    </location>
</feature>
<organism evidence="2">
    <name type="scientific">Desulfitobacterium hafniense</name>
    <name type="common">Desulfitobacterium frappieri</name>
    <dbReference type="NCBI Taxonomy" id="49338"/>
    <lineage>
        <taxon>Bacteria</taxon>
        <taxon>Bacillati</taxon>
        <taxon>Bacillota</taxon>
        <taxon>Clostridia</taxon>
        <taxon>Eubacteriales</taxon>
        <taxon>Desulfitobacteriaceae</taxon>
        <taxon>Desulfitobacterium</taxon>
    </lineage>
</organism>
<evidence type="ECO:0000313" key="2">
    <source>
        <dbReference type="EMBL" id="CDX00500.1"/>
    </source>
</evidence>
<dbReference type="EMBL" id="LK996017">
    <property type="protein sequence ID" value="CDX00500.1"/>
    <property type="molecule type" value="Genomic_DNA"/>
</dbReference>
<feature type="transmembrane region" description="Helical" evidence="1">
    <location>
        <begin position="86"/>
        <end position="104"/>
    </location>
</feature>
<protein>
    <recommendedName>
        <fullName evidence="3">DUF5317 domain-containing protein</fullName>
    </recommendedName>
</protein>
<evidence type="ECO:0008006" key="3">
    <source>
        <dbReference type="Google" id="ProtNLM"/>
    </source>
</evidence>
<feature type="transmembrane region" description="Helical" evidence="1">
    <location>
        <begin position="31"/>
        <end position="48"/>
    </location>
</feature>
<gene>
    <name evidence="2" type="ORF">DPCES_0613</name>
</gene>
<keyword evidence="1" id="KW-1133">Transmembrane helix</keyword>
<name>A0A098AWL4_DESHA</name>
<keyword evidence="1" id="KW-0812">Transmembrane</keyword>
<dbReference type="RefSeq" id="WP_208925235.1">
    <property type="nucleotide sequence ID" value="NZ_JAYFNZ010000022.1"/>
</dbReference>
<dbReference type="InterPro" id="IPR035168">
    <property type="entry name" value="DUF5317"/>
</dbReference>
<dbReference type="PATRIC" id="fig|49338.4.peg.652"/>
<feature type="transmembrane region" description="Helical" evidence="1">
    <location>
        <begin position="6"/>
        <end position="24"/>
    </location>
</feature>
<reference evidence="2" key="1">
    <citation type="submission" date="2014-07" db="EMBL/GenBank/DDBJ databases">
        <authorList>
            <person name="Hornung V.Bastian."/>
        </authorList>
    </citation>
    <scope>NUCLEOTIDE SEQUENCE</scope>
    <source>
        <strain evidence="2">PCE-S</strain>
    </source>
</reference>